<evidence type="ECO:0000259" key="2">
    <source>
        <dbReference type="Pfam" id="PF19077"/>
    </source>
</evidence>
<comment type="caution">
    <text evidence="3">The sequence shown here is derived from an EMBL/GenBank/DDBJ whole genome shotgun (WGS) entry which is preliminary data.</text>
</comment>
<dbReference type="Proteomes" id="UP001318920">
    <property type="component" value="Unassembled WGS sequence"/>
</dbReference>
<dbReference type="EMBL" id="JADWNA010000058">
    <property type="protein sequence ID" value="MBJ8393578.1"/>
    <property type="molecule type" value="Genomic_DNA"/>
</dbReference>
<reference evidence="3 4" key="1">
    <citation type="submission" date="2020-11" db="EMBL/GenBank/DDBJ databases">
        <title>Enhanced detection system for hospital associated transmission using whole genome sequencing surveillance.</title>
        <authorList>
            <person name="Harrison L.H."/>
            <person name="Van Tyne D."/>
            <person name="Marsh J.W."/>
            <person name="Griffith M.P."/>
            <person name="Snyder D.J."/>
            <person name="Cooper V.S."/>
            <person name="Mustapha M."/>
        </authorList>
    </citation>
    <scope>NUCLEOTIDE SEQUENCE [LARGE SCALE GENOMIC DNA]</scope>
    <source>
        <strain evidence="3 4">CB00171</strain>
    </source>
</reference>
<evidence type="ECO:0000313" key="3">
    <source>
        <dbReference type="EMBL" id="MBJ8393578.1"/>
    </source>
</evidence>
<keyword evidence="4" id="KW-1185">Reference proteome</keyword>
<feature type="domain" description="Bacterial Ig-like" evidence="2">
    <location>
        <begin position="61"/>
        <end position="158"/>
    </location>
</feature>
<name>A0ABS1ACM0_9ENTR</name>
<dbReference type="NCBIfam" id="NF033510">
    <property type="entry name" value="Ca_tandemer"/>
    <property type="match status" value="3"/>
</dbReference>
<feature type="non-terminal residue" evidence="3">
    <location>
        <position position="488"/>
    </location>
</feature>
<feature type="region of interest" description="Disordered" evidence="1">
    <location>
        <begin position="466"/>
        <end position="488"/>
    </location>
</feature>
<feature type="domain" description="Bacterial Ig-like" evidence="2">
    <location>
        <begin position="369"/>
        <end position="459"/>
    </location>
</feature>
<feature type="non-terminal residue" evidence="3">
    <location>
        <position position="1"/>
    </location>
</feature>
<evidence type="ECO:0000313" key="4">
    <source>
        <dbReference type="Proteomes" id="UP001318920"/>
    </source>
</evidence>
<feature type="domain" description="Bacterial Ig-like" evidence="2">
    <location>
        <begin position="258"/>
        <end position="363"/>
    </location>
</feature>
<dbReference type="InterPro" id="IPR013783">
    <property type="entry name" value="Ig-like_fold"/>
</dbReference>
<protein>
    <submittedName>
        <fullName evidence="3">Ig-like domain repeat protein</fullName>
    </submittedName>
</protein>
<feature type="domain" description="Bacterial Ig-like" evidence="2">
    <location>
        <begin position="1"/>
        <end position="60"/>
    </location>
</feature>
<dbReference type="Gene3D" id="2.60.40.10">
    <property type="entry name" value="Immunoglobulins"/>
    <property type="match status" value="5"/>
</dbReference>
<gene>
    <name evidence="3" type="ORF">I6M80_25555</name>
</gene>
<sequence length="488" mass="50780">VSVMVSIDGGKPVAATKAADGQWHIDSSALTDGGHTIVATVTDLAGNTADSAILTFTVDTTLSVPTIDLADASDSGSSNSDNITSDTTPAFTLGNIDADVTKVQVLINGTAYDAVKAEGKWTFTAPELADGDYSISVQVTDDAGNTATSAALAITVDTEVLPVNIVLDKTSDTGESSTDNYTADTTPTFKFSNIPDDVATITLTLSTGQHYTIDLSKSTSFTLPDELQDGSYTATVTVTDVAGNSADSKISFTIDTIVEKPTVELATVSDSGDSQTDGLTNETKPQFQISGVDTDDVNTITIAIVSSDGSYKDSWTLDSETYESGAWACPVALDDGQYTITVTVEDMAGNQSTSDAARFEIDTVTHIDSIVLLDDTGSSTTDNQTNVNTPEFAIGVPDDVTHVSIMIDGKAAGEASKQTDGKWHFSTAVLADGAHTVSVTVTDEAGNTSNKDLNFTVDTTLSVPTLQLSSDSDTGHSDSDNVTQDVRP</sequence>
<organism evidence="3 4">
    <name type="scientific">Citrobacter cronae</name>
    <dbReference type="NCBI Taxonomy" id="1748967"/>
    <lineage>
        <taxon>Bacteria</taxon>
        <taxon>Pseudomonadati</taxon>
        <taxon>Pseudomonadota</taxon>
        <taxon>Gammaproteobacteria</taxon>
        <taxon>Enterobacterales</taxon>
        <taxon>Enterobacteriaceae</taxon>
        <taxon>Citrobacter</taxon>
        <taxon>Citrobacter freundii complex</taxon>
    </lineage>
</organism>
<dbReference type="PANTHER" id="PTHR14795">
    <property type="entry name" value="HELICASE RELATED"/>
    <property type="match status" value="1"/>
</dbReference>
<feature type="domain" description="Bacterial Ig-like" evidence="2">
    <location>
        <begin position="163"/>
        <end position="256"/>
    </location>
</feature>
<dbReference type="RefSeq" id="WP_199981310.1">
    <property type="nucleotide sequence ID" value="NZ_JADWNA010000058.1"/>
</dbReference>
<accession>A0ABS1ACM0</accession>
<evidence type="ECO:0000256" key="1">
    <source>
        <dbReference type="SAM" id="MobiDB-lite"/>
    </source>
</evidence>
<proteinExistence type="predicted"/>
<dbReference type="Pfam" id="PF19077">
    <property type="entry name" value="Big_13"/>
    <property type="match status" value="5"/>
</dbReference>
<dbReference type="InterPro" id="IPR044016">
    <property type="entry name" value="Big_13"/>
</dbReference>
<dbReference type="PANTHER" id="PTHR14795:SF0">
    <property type="entry name" value="TRANSMEMBRANE PROTEIN 62"/>
    <property type="match status" value="1"/>
</dbReference>